<dbReference type="eggNOG" id="COG2257">
    <property type="taxonomic scope" value="Bacteria"/>
</dbReference>
<proteinExistence type="predicted"/>
<sequence length="89" mass="9557">MQGKKPLKAVALQYQEEKDDAPRVVARGAGKIAEQILLLAQEHGVPVKQSKVLAETLSLVEPGDEIPEGLYLAVAQIMSEVLAVDASQH</sequence>
<evidence type="ECO:0000313" key="2">
    <source>
        <dbReference type="Proteomes" id="UP000006443"/>
    </source>
</evidence>
<dbReference type="PANTHER" id="PTHR30531:SF12">
    <property type="entry name" value="FLAGELLAR BIOSYNTHETIC PROTEIN FLHB"/>
    <property type="match status" value="1"/>
</dbReference>
<keyword evidence="2" id="KW-1185">Reference proteome</keyword>
<dbReference type="PANTHER" id="PTHR30531">
    <property type="entry name" value="FLAGELLAR BIOSYNTHETIC PROTEIN FLHB"/>
    <property type="match status" value="1"/>
</dbReference>
<dbReference type="InterPro" id="IPR006135">
    <property type="entry name" value="T3SS_substrate_exporter"/>
</dbReference>
<dbReference type="Proteomes" id="UP000006443">
    <property type="component" value="Unassembled WGS sequence"/>
</dbReference>
<dbReference type="RefSeq" id="WP_008514819.1">
    <property type="nucleotide sequence ID" value="NZ_ACJM01000002.1"/>
</dbReference>
<dbReference type="OrthoDB" id="9810419at2"/>
<keyword evidence="1" id="KW-0969">Cilium</keyword>
<dbReference type="Gene3D" id="3.40.1690.10">
    <property type="entry name" value="secretion proteins EscU"/>
    <property type="match status" value="1"/>
</dbReference>
<dbReference type="GO" id="GO:0005886">
    <property type="term" value="C:plasma membrane"/>
    <property type="evidence" value="ECO:0007669"/>
    <property type="project" value="TreeGrafter"/>
</dbReference>
<dbReference type="PRINTS" id="PR00950">
    <property type="entry name" value="TYPE3IMSPROT"/>
</dbReference>
<evidence type="ECO:0000313" key="1">
    <source>
        <dbReference type="EMBL" id="EEG78723.1"/>
    </source>
</evidence>
<accession>C0GDK2</accession>
<protein>
    <submittedName>
        <fullName evidence="1">Cytoplasmic domain of flagellar protein FhlB-like protein</fullName>
    </submittedName>
</protein>
<organism evidence="1 2">
    <name type="scientific">Dethiobacter alkaliphilus AHT 1</name>
    <dbReference type="NCBI Taxonomy" id="555088"/>
    <lineage>
        <taxon>Bacteria</taxon>
        <taxon>Bacillati</taxon>
        <taxon>Bacillota</taxon>
        <taxon>Dethiobacteria</taxon>
        <taxon>Dethiobacterales</taxon>
        <taxon>Dethiobacteraceae</taxon>
        <taxon>Dethiobacter</taxon>
    </lineage>
</organism>
<dbReference type="STRING" id="555088.DealDRAFT_0653"/>
<keyword evidence="1" id="KW-0966">Cell projection</keyword>
<dbReference type="EMBL" id="ACJM01000002">
    <property type="protein sequence ID" value="EEG78723.1"/>
    <property type="molecule type" value="Genomic_DNA"/>
</dbReference>
<comment type="caution">
    <text evidence="1">The sequence shown here is derived from an EMBL/GenBank/DDBJ whole genome shotgun (WGS) entry which is preliminary data.</text>
</comment>
<dbReference type="InterPro" id="IPR029025">
    <property type="entry name" value="T3SS_substrate_exporter_C"/>
</dbReference>
<dbReference type="Pfam" id="PF01312">
    <property type="entry name" value="Bac_export_2"/>
    <property type="match status" value="1"/>
</dbReference>
<keyword evidence="1" id="KW-0282">Flagellum</keyword>
<dbReference type="GO" id="GO:0009306">
    <property type="term" value="P:protein secretion"/>
    <property type="evidence" value="ECO:0007669"/>
    <property type="project" value="InterPro"/>
</dbReference>
<dbReference type="SUPFAM" id="SSF160544">
    <property type="entry name" value="EscU C-terminal domain-like"/>
    <property type="match status" value="1"/>
</dbReference>
<gene>
    <name evidence="1" type="ORF">DealDRAFT_0653</name>
</gene>
<name>C0GDK2_DETAL</name>
<reference evidence="1 2" key="1">
    <citation type="submission" date="2009-02" db="EMBL/GenBank/DDBJ databases">
        <title>Sequencing of the draft genome and assembly of Dethiobacter alkaliphilus AHT 1.</title>
        <authorList>
            <consortium name="US DOE Joint Genome Institute (JGI-PGF)"/>
            <person name="Lucas S."/>
            <person name="Copeland A."/>
            <person name="Lapidus A."/>
            <person name="Glavina del Rio T."/>
            <person name="Dalin E."/>
            <person name="Tice H."/>
            <person name="Bruce D."/>
            <person name="Goodwin L."/>
            <person name="Pitluck S."/>
            <person name="Larimer F."/>
            <person name="Land M.L."/>
            <person name="Hauser L."/>
            <person name="Muyzer G."/>
        </authorList>
    </citation>
    <scope>NUCLEOTIDE SEQUENCE [LARGE SCALE GENOMIC DNA]</scope>
    <source>
        <strain evidence="1 2">AHT 1</strain>
    </source>
</reference>
<dbReference type="AlphaFoldDB" id="C0GDK2"/>